<sequence length="86" mass="10003">MTSMITNLATKRLEDEGRRVQAKVEQIYAEAECLKEFIDRHADTETDATLSVVRAGVQDLLEYARTLLNEYQEMRDNVMNLNHRDD</sequence>
<keyword evidence="3" id="KW-1185">Reference proteome</keyword>
<organism evidence="2 3">
    <name type="scientific">Thiohalobacter thiocyanaticus</name>
    <dbReference type="NCBI Taxonomy" id="585455"/>
    <lineage>
        <taxon>Bacteria</taxon>
        <taxon>Pseudomonadati</taxon>
        <taxon>Pseudomonadota</taxon>
        <taxon>Gammaproteobacteria</taxon>
        <taxon>Thiohalobacterales</taxon>
        <taxon>Thiohalobacteraceae</taxon>
        <taxon>Thiohalobacter</taxon>
    </lineage>
</organism>
<keyword evidence="1" id="KW-0175">Coiled coil</keyword>
<reference evidence="2 3" key="1">
    <citation type="journal article" date="2010" name="Int. J. Syst. Evol. Microbiol.">
        <title>Thiohalobacter thiocyanaticus gen. nov., sp. nov., a moderately halophilic, sulfur-oxidizing gammaproteobacterium from hypersaline lakes, that utilizes thiocyanate.</title>
        <authorList>
            <person name="Sorokin D.Y."/>
            <person name="Kovaleva O.L."/>
            <person name="Tourova T.P."/>
            <person name="Muyzer G."/>
        </authorList>
    </citation>
    <scope>NUCLEOTIDE SEQUENCE [LARGE SCALE GENOMIC DNA]</scope>
    <source>
        <strain evidence="2 3">Hrh1</strain>
    </source>
</reference>
<dbReference type="EMBL" id="QZMU01000001">
    <property type="protein sequence ID" value="RRQ22907.1"/>
    <property type="molecule type" value="Genomic_DNA"/>
</dbReference>
<proteinExistence type="predicted"/>
<gene>
    <name evidence="2" type="ORF">D6C00_13875</name>
</gene>
<evidence type="ECO:0000313" key="2">
    <source>
        <dbReference type="EMBL" id="RRQ22907.1"/>
    </source>
</evidence>
<evidence type="ECO:0000313" key="3">
    <source>
        <dbReference type="Proteomes" id="UP000287798"/>
    </source>
</evidence>
<feature type="coiled-coil region" evidence="1">
    <location>
        <begin position="57"/>
        <end position="84"/>
    </location>
</feature>
<accession>A0A426QME6</accession>
<comment type="caution">
    <text evidence="2">The sequence shown here is derived from an EMBL/GenBank/DDBJ whole genome shotgun (WGS) entry which is preliminary data.</text>
</comment>
<protein>
    <submittedName>
        <fullName evidence="2">Uncharacterized protein</fullName>
    </submittedName>
</protein>
<evidence type="ECO:0000256" key="1">
    <source>
        <dbReference type="SAM" id="Coils"/>
    </source>
</evidence>
<name>A0A426QME6_9GAMM</name>
<dbReference type="Proteomes" id="UP000287798">
    <property type="component" value="Unassembled WGS sequence"/>
</dbReference>
<dbReference type="AlphaFoldDB" id="A0A426QME6"/>